<feature type="region of interest" description="Disordered" evidence="1">
    <location>
        <begin position="142"/>
        <end position="163"/>
    </location>
</feature>
<gene>
    <name evidence="3" type="ORF">MN116_004997</name>
</gene>
<keyword evidence="2" id="KW-0472">Membrane</keyword>
<dbReference type="Proteomes" id="UP001292079">
    <property type="component" value="Unassembled WGS sequence"/>
</dbReference>
<feature type="transmembrane region" description="Helical" evidence="2">
    <location>
        <begin position="7"/>
        <end position="25"/>
    </location>
</feature>
<keyword evidence="2" id="KW-1133">Transmembrane helix</keyword>
<comment type="caution">
    <text evidence="3">The sequence shown here is derived from an EMBL/GenBank/DDBJ whole genome shotgun (WGS) entry which is preliminary data.</text>
</comment>
<feature type="compositionally biased region" description="Pro residues" evidence="1">
    <location>
        <begin position="147"/>
        <end position="163"/>
    </location>
</feature>
<dbReference type="AlphaFoldDB" id="A0AAE2D557"/>
<keyword evidence="2" id="KW-0812">Transmembrane</keyword>
<reference evidence="3" key="1">
    <citation type="submission" date="2022-04" db="EMBL/GenBank/DDBJ databases">
        <authorList>
            <person name="Xu L."/>
            <person name="Lv Z."/>
        </authorList>
    </citation>
    <scope>NUCLEOTIDE SEQUENCE</scope>
    <source>
        <strain evidence="3">LV_2022a</strain>
    </source>
</reference>
<keyword evidence="4" id="KW-1185">Reference proteome</keyword>
<evidence type="ECO:0000313" key="3">
    <source>
        <dbReference type="EMBL" id="KAK4471582.1"/>
    </source>
</evidence>
<dbReference type="EMBL" id="JALJAT010000003">
    <property type="protein sequence ID" value="KAK4471582.1"/>
    <property type="molecule type" value="Genomic_DNA"/>
</dbReference>
<accession>A0AAE2D557</accession>
<name>A0AAE2D557_SCHME</name>
<sequence length="163" mass="19124">MLFSQCYPIVIVFYFNFIASVFTYYDDYDYGISSEAGRDANVALDYTVGRVDGDKYGAADYDYVQQNYGKYDDFDDYGYDYHHGGEGYKDGHDTLADRAMRKLKEMKRRKHNYGPKDYEEGYGYGPEVEEYKETGYYRNDYYEHKPPLLPPLSTRPPPSKPPR</sequence>
<proteinExistence type="predicted"/>
<evidence type="ECO:0000256" key="2">
    <source>
        <dbReference type="SAM" id="Phobius"/>
    </source>
</evidence>
<protein>
    <submittedName>
        <fullName evidence="3">Uncharacterized protein</fullName>
    </submittedName>
</protein>
<evidence type="ECO:0000256" key="1">
    <source>
        <dbReference type="SAM" id="MobiDB-lite"/>
    </source>
</evidence>
<reference evidence="3" key="2">
    <citation type="journal article" date="2023" name="Infect Dis Poverty">
        <title>Chromosome-scale genome of the human blood fluke Schistosoma mekongi and its implications for public health.</title>
        <authorList>
            <person name="Zhou M."/>
            <person name="Xu L."/>
            <person name="Xu D."/>
            <person name="Chen W."/>
            <person name="Khan J."/>
            <person name="Hu Y."/>
            <person name="Huang H."/>
            <person name="Wei H."/>
            <person name="Zhang Y."/>
            <person name="Chusongsang P."/>
            <person name="Tanasarnprasert K."/>
            <person name="Hu X."/>
            <person name="Limpanont Y."/>
            <person name="Lv Z."/>
        </authorList>
    </citation>
    <scope>NUCLEOTIDE SEQUENCE</scope>
    <source>
        <strain evidence="3">LV_2022a</strain>
    </source>
</reference>
<organism evidence="3 4">
    <name type="scientific">Schistosoma mekongi</name>
    <name type="common">Parasitic worm</name>
    <dbReference type="NCBI Taxonomy" id="38744"/>
    <lineage>
        <taxon>Eukaryota</taxon>
        <taxon>Metazoa</taxon>
        <taxon>Spiralia</taxon>
        <taxon>Lophotrochozoa</taxon>
        <taxon>Platyhelminthes</taxon>
        <taxon>Trematoda</taxon>
        <taxon>Digenea</taxon>
        <taxon>Strigeidida</taxon>
        <taxon>Schistosomatoidea</taxon>
        <taxon>Schistosomatidae</taxon>
        <taxon>Schistosoma</taxon>
    </lineage>
</organism>
<evidence type="ECO:0000313" key="4">
    <source>
        <dbReference type="Proteomes" id="UP001292079"/>
    </source>
</evidence>